<comment type="subcellular location">
    <subcellularLocation>
        <location evidence="1 10">Cell outer membrane</location>
        <topology evidence="1 10">Multi-pass membrane protein</topology>
    </subcellularLocation>
</comment>
<keyword evidence="12" id="KW-0732">Signal</keyword>
<evidence type="ECO:0000259" key="13">
    <source>
        <dbReference type="Pfam" id="PF00593"/>
    </source>
</evidence>
<dbReference type="RefSeq" id="WP_246367559.1">
    <property type="nucleotide sequence ID" value="NZ_JAAAMM010000001.1"/>
</dbReference>
<dbReference type="InterPro" id="IPR037066">
    <property type="entry name" value="Plug_dom_sf"/>
</dbReference>
<dbReference type="EMBL" id="JACIEM010000001">
    <property type="protein sequence ID" value="MBB4001214.1"/>
    <property type="molecule type" value="Genomic_DNA"/>
</dbReference>
<dbReference type="InterPro" id="IPR000531">
    <property type="entry name" value="Beta-barrel_TonB"/>
</dbReference>
<dbReference type="GO" id="GO:0015344">
    <property type="term" value="F:siderophore uptake transmembrane transporter activity"/>
    <property type="evidence" value="ECO:0007669"/>
    <property type="project" value="TreeGrafter"/>
</dbReference>
<dbReference type="PANTHER" id="PTHR30069">
    <property type="entry name" value="TONB-DEPENDENT OUTER MEMBRANE RECEPTOR"/>
    <property type="match status" value="1"/>
</dbReference>
<dbReference type="PROSITE" id="PS52016">
    <property type="entry name" value="TONB_DEPENDENT_REC_3"/>
    <property type="match status" value="1"/>
</dbReference>
<evidence type="ECO:0000256" key="4">
    <source>
        <dbReference type="ARBA" id="ARBA00022452"/>
    </source>
</evidence>
<dbReference type="InterPro" id="IPR012910">
    <property type="entry name" value="Plug_dom"/>
</dbReference>
<dbReference type="Gene3D" id="2.40.170.20">
    <property type="entry name" value="TonB-dependent receptor, beta-barrel domain"/>
    <property type="match status" value="1"/>
</dbReference>
<keyword evidence="8 15" id="KW-0675">Receptor</keyword>
<organism evidence="15 16">
    <name type="scientific">Aurantimonas endophytica</name>
    <dbReference type="NCBI Taxonomy" id="1522175"/>
    <lineage>
        <taxon>Bacteria</taxon>
        <taxon>Pseudomonadati</taxon>
        <taxon>Pseudomonadota</taxon>
        <taxon>Alphaproteobacteria</taxon>
        <taxon>Hyphomicrobiales</taxon>
        <taxon>Aurantimonadaceae</taxon>
        <taxon>Aurantimonas</taxon>
    </lineage>
</organism>
<dbReference type="PANTHER" id="PTHR30069:SF41">
    <property type="entry name" value="HEME_HEMOPEXIN UTILIZATION PROTEIN C"/>
    <property type="match status" value="1"/>
</dbReference>
<keyword evidence="3 10" id="KW-0813">Transport</keyword>
<evidence type="ECO:0000256" key="7">
    <source>
        <dbReference type="ARBA" id="ARBA00023136"/>
    </source>
</evidence>
<keyword evidence="6 11" id="KW-0798">TonB box</keyword>
<evidence type="ECO:0000256" key="8">
    <source>
        <dbReference type="ARBA" id="ARBA00023170"/>
    </source>
</evidence>
<feature type="chain" id="PRO_5030669323" evidence="12">
    <location>
        <begin position="26"/>
        <end position="688"/>
    </location>
</feature>
<dbReference type="Pfam" id="PF00593">
    <property type="entry name" value="TonB_dep_Rec_b-barrel"/>
    <property type="match status" value="1"/>
</dbReference>
<dbReference type="AlphaFoldDB" id="A0A7W6H9P5"/>
<evidence type="ECO:0000313" key="16">
    <source>
        <dbReference type="Proteomes" id="UP000588647"/>
    </source>
</evidence>
<dbReference type="InterPro" id="IPR036942">
    <property type="entry name" value="Beta-barrel_TonB_sf"/>
</dbReference>
<protein>
    <submittedName>
        <fullName evidence="15">Hemoglobin/transferrin/lactoferrin receptor protein</fullName>
    </submittedName>
</protein>
<evidence type="ECO:0000256" key="3">
    <source>
        <dbReference type="ARBA" id="ARBA00022448"/>
    </source>
</evidence>
<keyword evidence="4 10" id="KW-1134">Transmembrane beta strand</keyword>
<feature type="signal peptide" evidence="12">
    <location>
        <begin position="1"/>
        <end position="25"/>
    </location>
</feature>
<proteinExistence type="inferred from homology"/>
<evidence type="ECO:0000256" key="2">
    <source>
        <dbReference type="ARBA" id="ARBA00009810"/>
    </source>
</evidence>
<keyword evidence="5 10" id="KW-0812">Transmembrane</keyword>
<dbReference type="InterPro" id="IPR039426">
    <property type="entry name" value="TonB-dep_rcpt-like"/>
</dbReference>
<feature type="domain" description="TonB-dependent receptor-like beta-barrel" evidence="13">
    <location>
        <begin position="276"/>
        <end position="652"/>
    </location>
</feature>
<dbReference type="GO" id="GO:0044718">
    <property type="term" value="P:siderophore transmembrane transport"/>
    <property type="evidence" value="ECO:0007669"/>
    <property type="project" value="TreeGrafter"/>
</dbReference>
<evidence type="ECO:0000256" key="10">
    <source>
        <dbReference type="PROSITE-ProRule" id="PRU01360"/>
    </source>
</evidence>
<evidence type="ECO:0000256" key="12">
    <source>
        <dbReference type="SAM" id="SignalP"/>
    </source>
</evidence>
<evidence type="ECO:0000256" key="9">
    <source>
        <dbReference type="ARBA" id="ARBA00023237"/>
    </source>
</evidence>
<keyword evidence="7 10" id="KW-0472">Membrane</keyword>
<comment type="caution">
    <text evidence="15">The sequence shown here is derived from an EMBL/GenBank/DDBJ whole genome shotgun (WGS) entry which is preliminary data.</text>
</comment>
<evidence type="ECO:0000256" key="11">
    <source>
        <dbReference type="RuleBase" id="RU003357"/>
    </source>
</evidence>
<keyword evidence="9 10" id="KW-0998">Cell outer membrane</keyword>
<dbReference type="SUPFAM" id="SSF56935">
    <property type="entry name" value="Porins"/>
    <property type="match status" value="1"/>
</dbReference>
<comment type="similarity">
    <text evidence="2 10 11">Belongs to the TonB-dependent receptor family.</text>
</comment>
<reference evidence="15 16" key="1">
    <citation type="submission" date="2020-08" db="EMBL/GenBank/DDBJ databases">
        <title>Genomic Encyclopedia of Type Strains, Phase IV (KMG-IV): sequencing the most valuable type-strain genomes for metagenomic binning, comparative biology and taxonomic classification.</title>
        <authorList>
            <person name="Goeker M."/>
        </authorList>
    </citation>
    <scope>NUCLEOTIDE SEQUENCE [LARGE SCALE GENOMIC DNA]</scope>
    <source>
        <strain evidence="15 16">DSM 103570</strain>
    </source>
</reference>
<sequence>MTIRTLRRAWYRSAIAMSLAPLALAATMPDLRAQESGAQTANPMTIDPVAASPATGDPGTIMLDVVTISGGSTIGDYGVSDGNTLMIVDRETIDTYRPTTVQDLFRGESSVTVGGTIATNQKIYVHGIEETNLAVSIDGSRQNNKIFHHNATTIIDPQLLKSVQVEAGVAAADAGPGALAGAILYETIDVGDVLKDGRNFGGFVDAGYDTNGQTFSKRGSIYGKIGGFESLLYLNGVDGENYDDGDGNEVLGSGASLLSGLGKIAFEGEAGDRVELSYERVQDDADRPYRANIGAVLSGRPVPETRTYDLDRQNVVLSYENTLATGLWDPRVVLAYSVTDLRTDEEPLRAPGTSVTYDGSNDSLNGKAENTFNLDMGTVTVGFDAYDDEAEFDGDGYRTSERARNVGSYAQARLQPLDRLSLSFGGRVDHQVFTGTDDNDQDNTGLSGNVSAEYQLTDWFAVKGGYSNVFGGIVLTEPFIMNPGWSYGDIDTARAENVFAGFVVRYEGLILDAQIFDTDINDGRVATYGGGPALVEDFSSKGVDIGLGYDWGTGFGQVKFTSVDTEIGGDVADSYLGNYFTTPIGDIVTVSLVHRFEELGLLVGGDAEYAFEEDSTTINGRALEDYTVVNLFTEYRPAFNRDLSLRAEVKNLFDEDYSDRATYGQDFVDVRPLKQPGRSFGISTRFQF</sequence>
<evidence type="ECO:0000256" key="5">
    <source>
        <dbReference type="ARBA" id="ARBA00022692"/>
    </source>
</evidence>
<keyword evidence="16" id="KW-1185">Reference proteome</keyword>
<dbReference type="GO" id="GO:0009279">
    <property type="term" value="C:cell outer membrane"/>
    <property type="evidence" value="ECO:0007669"/>
    <property type="project" value="UniProtKB-SubCell"/>
</dbReference>
<evidence type="ECO:0000259" key="14">
    <source>
        <dbReference type="Pfam" id="PF07715"/>
    </source>
</evidence>
<evidence type="ECO:0000256" key="1">
    <source>
        <dbReference type="ARBA" id="ARBA00004571"/>
    </source>
</evidence>
<dbReference type="Proteomes" id="UP000588647">
    <property type="component" value="Unassembled WGS sequence"/>
</dbReference>
<accession>A0A7W6H9P5</accession>
<gene>
    <name evidence="15" type="ORF">GGR03_000261</name>
</gene>
<evidence type="ECO:0000256" key="6">
    <source>
        <dbReference type="ARBA" id="ARBA00023077"/>
    </source>
</evidence>
<name>A0A7W6H9P5_9HYPH</name>
<dbReference type="Pfam" id="PF07715">
    <property type="entry name" value="Plug"/>
    <property type="match status" value="1"/>
</dbReference>
<dbReference type="Gene3D" id="2.170.130.10">
    <property type="entry name" value="TonB-dependent receptor, plug domain"/>
    <property type="match status" value="1"/>
</dbReference>
<feature type="domain" description="TonB-dependent receptor plug" evidence="14">
    <location>
        <begin position="87"/>
        <end position="182"/>
    </location>
</feature>
<evidence type="ECO:0000313" key="15">
    <source>
        <dbReference type="EMBL" id="MBB4001214.1"/>
    </source>
</evidence>